<dbReference type="WBParaSite" id="nRc.2.0.1.t44326-RA">
    <property type="protein sequence ID" value="nRc.2.0.1.t44326-RA"/>
    <property type="gene ID" value="nRc.2.0.1.g44326"/>
</dbReference>
<evidence type="ECO:0000256" key="1">
    <source>
        <dbReference type="SAM" id="Phobius"/>
    </source>
</evidence>
<organism evidence="3 4">
    <name type="scientific">Romanomermis culicivorax</name>
    <name type="common">Nematode worm</name>
    <dbReference type="NCBI Taxonomy" id="13658"/>
    <lineage>
        <taxon>Eukaryota</taxon>
        <taxon>Metazoa</taxon>
        <taxon>Ecdysozoa</taxon>
        <taxon>Nematoda</taxon>
        <taxon>Enoplea</taxon>
        <taxon>Dorylaimia</taxon>
        <taxon>Mermithida</taxon>
        <taxon>Mermithoidea</taxon>
        <taxon>Mermithidae</taxon>
        <taxon>Romanomermis</taxon>
    </lineage>
</organism>
<feature type="transmembrane region" description="Helical" evidence="1">
    <location>
        <begin position="111"/>
        <end position="136"/>
    </location>
</feature>
<accession>A0A915L1H2</accession>
<evidence type="ECO:0000313" key="3">
    <source>
        <dbReference type="Proteomes" id="UP000887565"/>
    </source>
</evidence>
<dbReference type="AlphaFoldDB" id="A0A915L1H2"/>
<keyword evidence="2" id="KW-0732">Signal</keyword>
<evidence type="ECO:0000313" key="4">
    <source>
        <dbReference type="WBParaSite" id="nRc.2.0.1.t44326-RA"/>
    </source>
</evidence>
<sequence length="154" mass="17297">LVVSFALLYTPLGFEATVNKSDDIYADNDSPSESPEERLIAEQYLTDNRSSNEQNGDYKKSNEIFDGRSVRQSDQTIDDVYDSDDEGFGYFKVHSIQSNQAFSERWSGKRILIVLSSVLCCALLLMTIGALIYVIFCYTSVEADASKLSDNWVC</sequence>
<keyword evidence="1" id="KW-1133">Transmembrane helix</keyword>
<name>A0A915L1H2_ROMCU</name>
<reference evidence="4" key="1">
    <citation type="submission" date="2022-11" db="UniProtKB">
        <authorList>
            <consortium name="WormBaseParasite"/>
        </authorList>
    </citation>
    <scope>IDENTIFICATION</scope>
</reference>
<dbReference type="Proteomes" id="UP000887565">
    <property type="component" value="Unplaced"/>
</dbReference>
<proteinExistence type="predicted"/>
<feature type="chain" id="PRO_5036953713" evidence="2">
    <location>
        <begin position="17"/>
        <end position="154"/>
    </location>
</feature>
<keyword evidence="3" id="KW-1185">Reference proteome</keyword>
<keyword evidence="1" id="KW-0812">Transmembrane</keyword>
<feature type="signal peptide" evidence="2">
    <location>
        <begin position="1"/>
        <end position="16"/>
    </location>
</feature>
<keyword evidence="1" id="KW-0472">Membrane</keyword>
<protein>
    <submittedName>
        <fullName evidence="4">Uncharacterized protein</fullName>
    </submittedName>
</protein>
<evidence type="ECO:0000256" key="2">
    <source>
        <dbReference type="SAM" id="SignalP"/>
    </source>
</evidence>